<feature type="transmembrane region" description="Helical" evidence="8">
    <location>
        <begin position="104"/>
        <end position="125"/>
    </location>
</feature>
<dbReference type="GO" id="GO:0046873">
    <property type="term" value="F:metal ion transmembrane transporter activity"/>
    <property type="evidence" value="ECO:0007669"/>
    <property type="project" value="InterPro"/>
</dbReference>
<evidence type="ECO:0000259" key="9">
    <source>
        <dbReference type="Pfam" id="PF06241"/>
    </source>
</evidence>
<protein>
    <recommendedName>
        <fullName evidence="9">CASTOR/POLLUX/SYM8 ion channel conserved domain-containing protein</fullName>
    </recommendedName>
</protein>
<evidence type="ECO:0000256" key="2">
    <source>
        <dbReference type="ARBA" id="ARBA00009190"/>
    </source>
</evidence>
<evidence type="ECO:0000313" key="10">
    <source>
        <dbReference type="EMBL" id="KAK9810370.1"/>
    </source>
</evidence>
<evidence type="ECO:0000256" key="1">
    <source>
        <dbReference type="ARBA" id="ARBA00004127"/>
    </source>
</evidence>
<dbReference type="InterPro" id="IPR044849">
    <property type="entry name" value="CASTOR/POLLUX/SYM8-like"/>
</dbReference>
<dbReference type="Pfam" id="PF06241">
    <property type="entry name" value="Castor_Poll_mid"/>
    <property type="match status" value="1"/>
</dbReference>
<feature type="transmembrane region" description="Helical" evidence="8">
    <location>
        <begin position="168"/>
        <end position="188"/>
    </location>
</feature>
<accession>A0AAW1PKQ9</accession>
<keyword evidence="3" id="KW-0813">Transport</keyword>
<feature type="transmembrane region" description="Helical" evidence="8">
    <location>
        <begin position="1126"/>
        <end position="1149"/>
    </location>
</feature>
<dbReference type="GO" id="GO:0012505">
    <property type="term" value="C:endomembrane system"/>
    <property type="evidence" value="ECO:0007669"/>
    <property type="project" value="UniProtKB-SubCell"/>
</dbReference>
<feature type="transmembrane region" description="Helical" evidence="8">
    <location>
        <begin position="1156"/>
        <end position="1176"/>
    </location>
</feature>
<proteinExistence type="inferred from homology"/>
<comment type="caution">
    <text evidence="10">The sequence shown here is derived from an EMBL/GenBank/DDBJ whole genome shotgun (WGS) entry which is preliminary data.</text>
</comment>
<dbReference type="PROSITE" id="PS01214">
    <property type="entry name" value="UPF0016"/>
    <property type="match status" value="1"/>
</dbReference>
<dbReference type="Proteomes" id="UP001489004">
    <property type="component" value="Unassembled WGS sequence"/>
</dbReference>
<comment type="subcellular location">
    <subcellularLocation>
        <location evidence="1">Endomembrane system</location>
        <topology evidence="1">Multi-pass membrane protein</topology>
    </subcellularLocation>
</comment>
<evidence type="ECO:0000256" key="8">
    <source>
        <dbReference type="SAM" id="Phobius"/>
    </source>
</evidence>
<organism evidence="10 11">
    <name type="scientific">[Myrmecia] bisecta</name>
    <dbReference type="NCBI Taxonomy" id="41462"/>
    <lineage>
        <taxon>Eukaryota</taxon>
        <taxon>Viridiplantae</taxon>
        <taxon>Chlorophyta</taxon>
        <taxon>core chlorophytes</taxon>
        <taxon>Trebouxiophyceae</taxon>
        <taxon>Trebouxiales</taxon>
        <taxon>Trebouxiaceae</taxon>
        <taxon>Myrmecia</taxon>
    </lineage>
</organism>
<sequence>MFDLCHNENIEAASSGDEDPDGPRLQRDNSFGEETWMRLQENAINAYLGDGEEAPVGAEELRSQRSSTARQKVKLSNLGQLWTEYFGKLAYRYYNWRQDTSSDLLLFLLINTGLLLLGAAVQGLVADLVEGHEFPGAASEFWKNIYEVLIIVFAQDLPDSAASFAQQVFALIVVTGGLAAFALVLALVEQVVLEVVESNVKRGSRVYEKDHVLVLGWCNNQQDLEVVWKVLAQVCLAYKNDGGRCIVVLTKRDKLQMEATFRRIIPDPQRFGTSFVFRQGSPLVPDDLRMVAASAAAATIVVSDSSRSSRESDAQSLRCAVLLDELDFPGYGVPDPRIGHIIVELKTSSAVQLLTYAASARILGLPTAQLNARRIARMVVHPVVGSISMMLWSFNSKSQAYLESAPGLVGRRWDELLYLYPDGIVFGLVNTASKRVRINPPASDVVEPGDEVLVIRPTSYASGAYRPAAQKKGVSVGDWTPGEYVRRSYDEAPMGKDAVALGYSPRQALSGKANARVRDGSRLEGAQNAGMFMLPLEYRSSENEPERVLICGWGESTFMTMLLRELDHGPAALPRGSELTLFNMRDAQHVMGKARTKADLRNLSMIHVPGNPLEASELNANINLTRYKCAIVLCDESWIDPDLNLDNGIEIGNEADMLRLDAMLMMVQLNLRAQLEASDVHEINIICEKVAFEGVTRFEDRYRLPLGISVNRSAFSATVLAEVAYNPKTLLPYSHLGENNEMTVQDISAFAAMGEELSFWQLQARALLVGQIMYGFYNIPSSTDAPIDIVINPEGDEFRSKRRVWNQGDSRRKVITMAPKREPDEDLSNVPILVAAAAASAAATPRSTGLTLPESANWNAETASWQATAGVSQRGRQRLSFPQLPARPLQYPAQRPCRHPGVCVHASASVPATDANSQPQQGSSSQKWLFGGLAAAAILTGVGATLWKSGYAPVLKDYALNSALGKSCFLAAFALIFLSELGDKTFFIAALLAAKVGKWMSFFGATTALGVMTVISVAIGAAFKRVPEALKSSVPVGEYLGVALMLYFGVRTLKDAWQMPSEGADGGEMRSAQDSIDDYEKEGKMTSKTPWQTFLEVATLIFVAEWGDRSMLATIALGAAQNPVGVALGAVCGHAVATLIAVIGGALASKYISEKTIGYIGGVLFLVFAGATAFGVF</sequence>
<dbReference type="EMBL" id="JALJOR010000010">
    <property type="protein sequence ID" value="KAK9810370.1"/>
    <property type="molecule type" value="Genomic_DNA"/>
</dbReference>
<evidence type="ECO:0000256" key="6">
    <source>
        <dbReference type="ARBA" id="ARBA00023065"/>
    </source>
</evidence>
<dbReference type="Pfam" id="PF01169">
    <property type="entry name" value="GDT1"/>
    <property type="match status" value="2"/>
</dbReference>
<evidence type="ECO:0000256" key="5">
    <source>
        <dbReference type="ARBA" id="ARBA00022989"/>
    </source>
</evidence>
<evidence type="ECO:0000256" key="3">
    <source>
        <dbReference type="ARBA" id="ARBA00022448"/>
    </source>
</evidence>
<feature type="domain" description="CASTOR/POLLUX/SYM8 ion channel conserved" evidence="9">
    <location>
        <begin position="396"/>
        <end position="458"/>
    </location>
</feature>
<keyword evidence="7 8" id="KW-0472">Membrane</keyword>
<dbReference type="PANTHER" id="PTHR31563">
    <property type="entry name" value="ION CHANNEL POLLUX-RELATED"/>
    <property type="match status" value="1"/>
</dbReference>
<keyword evidence="5 8" id="KW-1133">Transmembrane helix</keyword>
<keyword evidence="6" id="KW-0406">Ion transport</keyword>
<reference evidence="10 11" key="1">
    <citation type="journal article" date="2024" name="Nat. Commun.">
        <title>Phylogenomics reveals the evolutionary origins of lichenization in chlorophyte algae.</title>
        <authorList>
            <person name="Puginier C."/>
            <person name="Libourel C."/>
            <person name="Otte J."/>
            <person name="Skaloud P."/>
            <person name="Haon M."/>
            <person name="Grisel S."/>
            <person name="Petersen M."/>
            <person name="Berrin J.G."/>
            <person name="Delaux P.M."/>
            <person name="Dal Grande F."/>
            <person name="Keller J."/>
        </authorList>
    </citation>
    <scope>NUCLEOTIDE SEQUENCE [LARGE SCALE GENOMIC DNA]</scope>
    <source>
        <strain evidence="10 11">SAG 2043</strain>
    </source>
</reference>
<dbReference type="InterPro" id="IPR010420">
    <property type="entry name" value="CASTOR/POLLUX/SYM8_dom"/>
</dbReference>
<comment type="similarity">
    <text evidence="2">Belongs to the GDT1 family.</text>
</comment>
<dbReference type="Gene3D" id="3.40.50.720">
    <property type="entry name" value="NAD(P)-binding Rossmann-like Domain"/>
    <property type="match status" value="1"/>
</dbReference>
<evidence type="ECO:0000256" key="7">
    <source>
        <dbReference type="ARBA" id="ARBA00023136"/>
    </source>
</evidence>
<evidence type="ECO:0000256" key="4">
    <source>
        <dbReference type="ARBA" id="ARBA00022692"/>
    </source>
</evidence>
<keyword evidence="11" id="KW-1185">Reference proteome</keyword>
<dbReference type="InterPro" id="IPR001727">
    <property type="entry name" value="GDT1-like"/>
</dbReference>
<dbReference type="PANTHER" id="PTHR31563:SF10">
    <property type="entry name" value="ION CHANNEL POLLUX-RELATED"/>
    <property type="match status" value="1"/>
</dbReference>
<dbReference type="InterPro" id="IPR049555">
    <property type="entry name" value="GDT1-like_CS"/>
</dbReference>
<evidence type="ECO:0000313" key="11">
    <source>
        <dbReference type="Proteomes" id="UP001489004"/>
    </source>
</evidence>
<keyword evidence="4 8" id="KW-0812">Transmembrane</keyword>
<name>A0AAW1PKQ9_9CHLO</name>
<feature type="transmembrane region" description="Helical" evidence="8">
    <location>
        <begin position="999"/>
        <end position="1023"/>
    </location>
</feature>
<gene>
    <name evidence="10" type="ORF">WJX72_009592</name>
</gene>
<dbReference type="GO" id="GO:0006816">
    <property type="term" value="P:calcium ion transport"/>
    <property type="evidence" value="ECO:0007669"/>
    <property type="project" value="UniProtKB-ARBA"/>
</dbReference>
<feature type="transmembrane region" description="Helical" evidence="8">
    <location>
        <begin position="928"/>
        <end position="947"/>
    </location>
</feature>
<dbReference type="AlphaFoldDB" id="A0AAW1PKQ9"/>